<organism evidence="2">
    <name type="scientific">Enterococcus faecalis</name>
    <name type="common">Streptococcus faecalis</name>
    <dbReference type="NCBI Taxonomy" id="1351"/>
    <lineage>
        <taxon>Bacteria</taxon>
        <taxon>Bacillati</taxon>
        <taxon>Bacillota</taxon>
        <taxon>Bacilli</taxon>
        <taxon>Lactobacillales</taxon>
        <taxon>Enterococcaceae</taxon>
        <taxon>Enterococcus</taxon>
    </lineage>
</organism>
<dbReference type="GeneID" id="56744511"/>
<evidence type="ECO:0000313" key="2">
    <source>
        <dbReference type="EMBL" id="AFV66862.1"/>
    </source>
</evidence>
<dbReference type="Pfam" id="PF10592">
    <property type="entry name" value="AIPR"/>
    <property type="match status" value="1"/>
</dbReference>
<protein>
    <submittedName>
        <fullName evidence="2">AipR</fullName>
    </submittedName>
</protein>
<dbReference type="RefSeq" id="WP_015065196.1">
    <property type="nucleotide sequence ID" value="NC_019385.1"/>
</dbReference>
<feature type="domain" description="Abortive phage infection protein C-terminal" evidence="1">
    <location>
        <begin position="43"/>
        <end position="370"/>
    </location>
</feature>
<dbReference type="InterPro" id="IPR018891">
    <property type="entry name" value="AIPR_C"/>
</dbReference>
<proteinExistence type="predicted"/>
<keyword evidence="2" id="KW-0614">Plasmid</keyword>
<dbReference type="AlphaFoldDB" id="K4PL63"/>
<reference evidence="2" key="1">
    <citation type="journal article" date="2013" name="Curr. Microbiol.">
        <title>Characterization of plasmid pML21 of Enterococcus faecalis ML21 from koumiss.</title>
        <authorList>
            <person name="Zuo F."/>
            <person name="Feng X."/>
            <person name="Sun X."/>
            <person name="Du C."/>
            <person name="Chen S."/>
        </authorList>
    </citation>
    <scope>NUCLEOTIDE SEQUENCE</scope>
    <source>
        <strain evidence="2">ML21</strain>
        <plasmid evidence="2">PML21</plasmid>
    </source>
</reference>
<evidence type="ECO:0000259" key="1">
    <source>
        <dbReference type="Pfam" id="PF10592"/>
    </source>
</evidence>
<sequence length="408" mass="46347">MKNEKKFKYVRQVKMDSPYPKDKLTVHHLWVDVNELPTGIPTEVNPRNINTKTKVYRKIVDGLTESDNSFFINNRGILIAAKSVSVNAIDKVLSLDLGDDSVQSKSLYGVLDGGHTYHAVLQNRKNVPEGTTQYIHLEIVTEISNIDDLAAARNTSVQVSDKAIAELAEKFGFVKESIKDENYANQVSYRENETDKRLDSVDFVRLMYAFNIFKFKDIESVSNTQPISAYSGKANVLKDYLENYDRKVDGKIEKNNDNPYLKIAPLLPKITELYDTIEKEMPTAYLESISNGKFGRTKGVDVKSTAKTKFSNEKIDYQISQGLIFPIISAFRALLVEKENTLEWVIDPIEVWNETRSKLVNNTIEMSRQLGNNPQSAGKSSTLWSQNFDAVNTAKLQIQLRKLQEKQN</sequence>
<name>K4PL63_ENTFL</name>
<dbReference type="EMBL" id="JX023543">
    <property type="protein sequence ID" value="AFV66862.1"/>
    <property type="molecule type" value="Genomic_DNA"/>
</dbReference>
<accession>K4PL63</accession>
<gene>
    <name evidence="2" type="primary">aipR</name>
</gene>
<geneLocation type="plasmid" evidence="2">
    <name>PML21</name>
</geneLocation>